<proteinExistence type="predicted"/>
<protein>
    <recommendedName>
        <fullName evidence="6">Major facilitator superfamily (MFS) profile domain-containing protein</fullName>
    </recommendedName>
</protein>
<dbReference type="PROSITE" id="PS50850">
    <property type="entry name" value="MFS"/>
    <property type="match status" value="1"/>
</dbReference>
<evidence type="ECO:0000256" key="1">
    <source>
        <dbReference type="ARBA" id="ARBA00004141"/>
    </source>
</evidence>
<feature type="transmembrane region" description="Helical" evidence="5">
    <location>
        <begin position="84"/>
        <end position="104"/>
    </location>
</feature>
<dbReference type="AlphaFoldDB" id="A0A0L0CJW8"/>
<dbReference type="STRING" id="7375.A0A0L0CJW8"/>
<keyword evidence="2 5" id="KW-0812">Transmembrane</keyword>
<sequence>MTLFVGLGTTAYNSGTAKMIQDLHSVNEIAQLGLFTFNQACAIAPLFLAPFCEMVGRRVIYVGGYLGFALCFIGLALGKNMATIVVMRAVLGLFGSVGTILVGGTFDDMFVPEERAIPLALFAYMAILGTVAAPIYCGFIDQAIGWRWIQGIQGLSNVPIILLCVFGLKESRGSVYLHKRAKALCKETGEDNWTTKEDIETPGDNRILRNHIRIHMQNKSV</sequence>
<comment type="subcellular location">
    <subcellularLocation>
        <location evidence="1">Membrane</location>
        <topology evidence="1">Multi-pass membrane protein</topology>
    </subcellularLocation>
</comment>
<feature type="domain" description="Major facilitator superfamily (MFS) profile" evidence="6">
    <location>
        <begin position="1"/>
        <end position="221"/>
    </location>
</feature>
<keyword evidence="8" id="KW-1185">Reference proteome</keyword>
<evidence type="ECO:0000313" key="7">
    <source>
        <dbReference type="EMBL" id="KNC31769.1"/>
    </source>
</evidence>
<dbReference type="PANTHER" id="PTHR23502">
    <property type="entry name" value="MAJOR FACILITATOR SUPERFAMILY"/>
    <property type="match status" value="1"/>
</dbReference>
<dbReference type="InterPro" id="IPR036259">
    <property type="entry name" value="MFS_trans_sf"/>
</dbReference>
<evidence type="ECO:0000256" key="2">
    <source>
        <dbReference type="ARBA" id="ARBA00022692"/>
    </source>
</evidence>
<dbReference type="EMBL" id="JRES01000382">
    <property type="protein sequence ID" value="KNC31769.1"/>
    <property type="molecule type" value="Genomic_DNA"/>
</dbReference>
<evidence type="ECO:0000256" key="5">
    <source>
        <dbReference type="SAM" id="Phobius"/>
    </source>
</evidence>
<feature type="transmembrane region" description="Helical" evidence="5">
    <location>
        <begin position="59"/>
        <end position="78"/>
    </location>
</feature>
<keyword evidence="4 5" id="KW-0472">Membrane</keyword>
<dbReference type="PANTHER" id="PTHR23502:SF45">
    <property type="entry name" value="MAJOR FACILITATOR SUPERFAMILY (MFS) PROFILE DOMAIN-CONTAINING PROTEIN"/>
    <property type="match status" value="1"/>
</dbReference>
<organism evidence="7 8">
    <name type="scientific">Lucilia cuprina</name>
    <name type="common">Green bottle fly</name>
    <name type="synonym">Australian sheep blowfly</name>
    <dbReference type="NCBI Taxonomy" id="7375"/>
    <lineage>
        <taxon>Eukaryota</taxon>
        <taxon>Metazoa</taxon>
        <taxon>Ecdysozoa</taxon>
        <taxon>Arthropoda</taxon>
        <taxon>Hexapoda</taxon>
        <taxon>Insecta</taxon>
        <taxon>Pterygota</taxon>
        <taxon>Neoptera</taxon>
        <taxon>Endopterygota</taxon>
        <taxon>Diptera</taxon>
        <taxon>Brachycera</taxon>
        <taxon>Muscomorpha</taxon>
        <taxon>Oestroidea</taxon>
        <taxon>Calliphoridae</taxon>
        <taxon>Luciliinae</taxon>
        <taxon>Lucilia</taxon>
    </lineage>
</organism>
<evidence type="ECO:0000256" key="3">
    <source>
        <dbReference type="ARBA" id="ARBA00022989"/>
    </source>
</evidence>
<dbReference type="InterPro" id="IPR011701">
    <property type="entry name" value="MFS"/>
</dbReference>
<dbReference type="GO" id="GO:0005886">
    <property type="term" value="C:plasma membrane"/>
    <property type="evidence" value="ECO:0007669"/>
    <property type="project" value="TreeGrafter"/>
</dbReference>
<accession>A0A0L0CJW8</accession>
<dbReference type="GO" id="GO:0022857">
    <property type="term" value="F:transmembrane transporter activity"/>
    <property type="evidence" value="ECO:0007669"/>
    <property type="project" value="InterPro"/>
</dbReference>
<comment type="caution">
    <text evidence="7">The sequence shown here is derived from an EMBL/GenBank/DDBJ whole genome shotgun (WGS) entry which is preliminary data.</text>
</comment>
<evidence type="ECO:0000259" key="6">
    <source>
        <dbReference type="PROSITE" id="PS50850"/>
    </source>
</evidence>
<evidence type="ECO:0000256" key="4">
    <source>
        <dbReference type="ARBA" id="ARBA00023136"/>
    </source>
</evidence>
<dbReference type="Pfam" id="PF07690">
    <property type="entry name" value="MFS_1"/>
    <property type="match status" value="1"/>
</dbReference>
<name>A0A0L0CJW8_LUCCU</name>
<dbReference type="Gene3D" id="1.20.1250.20">
    <property type="entry name" value="MFS general substrate transporter like domains"/>
    <property type="match status" value="1"/>
</dbReference>
<keyword evidence="3 5" id="KW-1133">Transmembrane helix</keyword>
<dbReference type="Proteomes" id="UP000037069">
    <property type="component" value="Unassembled WGS sequence"/>
</dbReference>
<evidence type="ECO:0000313" key="8">
    <source>
        <dbReference type="Proteomes" id="UP000037069"/>
    </source>
</evidence>
<dbReference type="InterPro" id="IPR020846">
    <property type="entry name" value="MFS_dom"/>
</dbReference>
<reference evidence="7 8" key="1">
    <citation type="journal article" date="2015" name="Nat. Commun.">
        <title>Lucilia cuprina genome unlocks parasitic fly biology to underpin future interventions.</title>
        <authorList>
            <person name="Anstead C.A."/>
            <person name="Korhonen P.K."/>
            <person name="Young N.D."/>
            <person name="Hall R.S."/>
            <person name="Jex A.R."/>
            <person name="Murali S.C."/>
            <person name="Hughes D.S."/>
            <person name="Lee S.F."/>
            <person name="Perry T."/>
            <person name="Stroehlein A.J."/>
            <person name="Ansell B.R."/>
            <person name="Breugelmans B."/>
            <person name="Hofmann A."/>
            <person name="Qu J."/>
            <person name="Dugan S."/>
            <person name="Lee S.L."/>
            <person name="Chao H."/>
            <person name="Dinh H."/>
            <person name="Han Y."/>
            <person name="Doddapaneni H.V."/>
            <person name="Worley K.C."/>
            <person name="Muzny D.M."/>
            <person name="Ioannidis P."/>
            <person name="Waterhouse R.M."/>
            <person name="Zdobnov E.M."/>
            <person name="James P.J."/>
            <person name="Bagnall N.H."/>
            <person name="Kotze A.C."/>
            <person name="Gibbs R.A."/>
            <person name="Richards S."/>
            <person name="Batterham P."/>
            <person name="Gasser R.B."/>
        </authorList>
    </citation>
    <scope>NUCLEOTIDE SEQUENCE [LARGE SCALE GENOMIC DNA]</scope>
    <source>
        <strain evidence="7 8">LS</strain>
        <tissue evidence="7">Full body</tissue>
    </source>
</reference>
<gene>
    <name evidence="7" type="ORF">FF38_08276</name>
</gene>
<feature type="transmembrane region" description="Helical" evidence="5">
    <location>
        <begin position="116"/>
        <end position="136"/>
    </location>
</feature>
<dbReference type="SUPFAM" id="SSF103473">
    <property type="entry name" value="MFS general substrate transporter"/>
    <property type="match status" value="1"/>
</dbReference>